<dbReference type="InterPro" id="IPR003115">
    <property type="entry name" value="ParB_N"/>
</dbReference>
<dbReference type="PANTHER" id="PTHR33375">
    <property type="entry name" value="CHROMOSOME-PARTITIONING PROTEIN PARB-RELATED"/>
    <property type="match status" value="1"/>
</dbReference>
<dbReference type="FunFam" id="1.10.10.2830:FF:000001">
    <property type="entry name" value="Chromosome partitioning protein ParB"/>
    <property type="match status" value="1"/>
</dbReference>
<keyword evidence="3" id="KW-0159">Chromosome partition</keyword>
<dbReference type="PANTHER" id="PTHR33375:SF1">
    <property type="entry name" value="CHROMOSOME-PARTITIONING PROTEIN PARB-RELATED"/>
    <property type="match status" value="1"/>
</dbReference>
<dbReference type="Gene3D" id="1.10.10.2830">
    <property type="match status" value="1"/>
</dbReference>
<dbReference type="GO" id="GO:0005694">
    <property type="term" value="C:chromosome"/>
    <property type="evidence" value="ECO:0007669"/>
    <property type="project" value="TreeGrafter"/>
</dbReference>
<dbReference type="GO" id="GO:0007059">
    <property type="term" value="P:chromosome segregation"/>
    <property type="evidence" value="ECO:0007669"/>
    <property type="project" value="UniProtKB-KW"/>
</dbReference>
<dbReference type="FunFam" id="3.90.1530.30:FF:000001">
    <property type="entry name" value="Chromosome partitioning protein ParB"/>
    <property type="match status" value="1"/>
</dbReference>
<evidence type="ECO:0000256" key="4">
    <source>
        <dbReference type="ARBA" id="ARBA00023125"/>
    </source>
</evidence>
<dbReference type="InterPro" id="IPR001387">
    <property type="entry name" value="Cro/C1-type_HTH"/>
</dbReference>
<dbReference type="InterPro" id="IPR057240">
    <property type="entry name" value="ParB_dimer_C"/>
</dbReference>
<evidence type="ECO:0000313" key="7">
    <source>
        <dbReference type="Proteomes" id="UP000019253"/>
    </source>
</evidence>
<comment type="subcellular location">
    <subcellularLocation>
        <location evidence="1">Cytoplasm</location>
        <location evidence="1">Nucleoid</location>
    </subcellularLocation>
</comment>
<evidence type="ECO:0000259" key="5">
    <source>
        <dbReference type="PROSITE" id="PS50943"/>
    </source>
</evidence>
<accession>W7BSN7</accession>
<dbReference type="InterPro" id="IPR041468">
    <property type="entry name" value="HTH_ParB/Spo0J"/>
</dbReference>
<dbReference type="GO" id="GO:0045881">
    <property type="term" value="P:positive regulation of sporulation resulting in formation of a cellular spore"/>
    <property type="evidence" value="ECO:0007669"/>
    <property type="project" value="TreeGrafter"/>
</dbReference>
<dbReference type="PROSITE" id="PS50943">
    <property type="entry name" value="HTH_CROC1"/>
    <property type="match status" value="1"/>
</dbReference>
<dbReference type="GO" id="GO:0009295">
    <property type="term" value="C:nucleoid"/>
    <property type="evidence" value="ECO:0007669"/>
    <property type="project" value="UniProtKB-SubCell"/>
</dbReference>
<sequence>MAKGLGKGISALFNNIDQNEEAVQNIPVGEIRPNPYQPRKTFDPTALRELRDSIKLHGILQPVILRKSEPKGYELVVGERRFRAAKEAGLEVIPAVVRTLDDREMMELAVLENLQREDLSVLEEAESYDLLMKNLDLTQAKLADRLGKSRPYIANMVRLLSLPAEVQVMLRDGSLSMGHARALLGLKDKKNIKPVAKKTVADGLTVRQLEKLVGDLNGNVSRETPKKQEKIPIFIKESESQLRDKFGTAVSIKRRDNKGKIEIEFLSEDDLGRILEILDVQFDED</sequence>
<dbReference type="CDD" id="cd16393">
    <property type="entry name" value="SPO0J_N"/>
    <property type="match status" value="1"/>
</dbReference>
<name>W7BSN7_9LIST</name>
<dbReference type="SUPFAM" id="SSF109709">
    <property type="entry name" value="KorB DNA-binding domain-like"/>
    <property type="match status" value="1"/>
</dbReference>
<keyword evidence="7" id="KW-1185">Reference proteome</keyword>
<dbReference type="AlphaFoldDB" id="W7BSN7"/>
<dbReference type="Pfam" id="PF02195">
    <property type="entry name" value="ParB_N"/>
    <property type="match status" value="1"/>
</dbReference>
<evidence type="ECO:0000256" key="1">
    <source>
        <dbReference type="ARBA" id="ARBA00004453"/>
    </source>
</evidence>
<evidence type="ECO:0000256" key="3">
    <source>
        <dbReference type="ARBA" id="ARBA00022829"/>
    </source>
</evidence>
<dbReference type="Gene3D" id="3.90.1530.30">
    <property type="match status" value="1"/>
</dbReference>
<comment type="caution">
    <text evidence="6">The sequence shown here is derived from an EMBL/GenBank/DDBJ whole genome shotgun (WGS) entry which is preliminary data.</text>
</comment>
<gene>
    <name evidence="6" type="ORF">PGRAN_09046</name>
</gene>
<dbReference type="InterPro" id="IPR004437">
    <property type="entry name" value="ParB/RepB/Spo0J"/>
</dbReference>
<dbReference type="RefSeq" id="WP_036066437.1">
    <property type="nucleotide sequence ID" value="NZ_AODD01000012.1"/>
</dbReference>
<dbReference type="Proteomes" id="UP000019253">
    <property type="component" value="Unassembled WGS sequence"/>
</dbReference>
<organism evidence="6 7">
    <name type="scientific">Listeria grandensis FSL F6-0971</name>
    <dbReference type="NCBI Taxonomy" id="1265819"/>
    <lineage>
        <taxon>Bacteria</taxon>
        <taxon>Bacillati</taxon>
        <taxon>Bacillota</taxon>
        <taxon>Bacilli</taxon>
        <taxon>Bacillales</taxon>
        <taxon>Listeriaceae</taxon>
        <taxon>Listeria</taxon>
    </lineage>
</organism>
<reference evidence="6 7" key="1">
    <citation type="journal article" date="2014" name="Int. J. Syst. Evol. Microbiol.">
        <title>Listeria floridensis sp. nov., Listeria aquatica sp. nov., Listeria cornellensis sp. nov., Listeria riparia sp. nov. and Listeria grandensis sp. nov., from agricultural and natural environments.</title>
        <authorList>
            <person name="den Bakker H.C."/>
            <person name="Warchocki S."/>
            <person name="Wright E.M."/>
            <person name="Allred A.F."/>
            <person name="Ahlstrom C."/>
            <person name="Manuel C.S."/>
            <person name="Stasiewicz M.J."/>
            <person name="Burrell A."/>
            <person name="Roof S."/>
            <person name="Strawn L."/>
            <person name="Fortes E.D."/>
            <person name="Nightingale K.K."/>
            <person name="Kephart D."/>
            <person name="Wiedmann M."/>
        </authorList>
    </citation>
    <scope>NUCLEOTIDE SEQUENCE [LARGE SCALE GENOMIC DNA]</scope>
    <source>
        <strain evidence="7">FSL F6-971</strain>
    </source>
</reference>
<dbReference type="STRING" id="1265819.PGRAN_09046"/>
<dbReference type="PATRIC" id="fig|1265819.5.peg.1805"/>
<evidence type="ECO:0000256" key="2">
    <source>
        <dbReference type="ARBA" id="ARBA00006295"/>
    </source>
</evidence>
<dbReference type="NCBIfam" id="TIGR00180">
    <property type="entry name" value="parB_part"/>
    <property type="match status" value="1"/>
</dbReference>
<dbReference type="Pfam" id="PF23552">
    <property type="entry name" value="ParB_C"/>
    <property type="match status" value="1"/>
</dbReference>
<keyword evidence="4" id="KW-0238">DNA-binding</keyword>
<dbReference type="OrthoDB" id="9802051at2"/>
<dbReference type="InterPro" id="IPR036086">
    <property type="entry name" value="ParB/Sulfiredoxin_sf"/>
</dbReference>
<dbReference type="Pfam" id="PF17762">
    <property type="entry name" value="HTH_ParB"/>
    <property type="match status" value="1"/>
</dbReference>
<proteinExistence type="inferred from homology"/>
<comment type="similarity">
    <text evidence="2">Belongs to the ParB family.</text>
</comment>
<dbReference type="EMBL" id="AODD01000012">
    <property type="protein sequence ID" value="EUJ23308.1"/>
    <property type="molecule type" value="Genomic_DNA"/>
</dbReference>
<dbReference type="SMART" id="SM00470">
    <property type="entry name" value="ParB"/>
    <property type="match status" value="1"/>
</dbReference>
<evidence type="ECO:0000313" key="6">
    <source>
        <dbReference type="EMBL" id="EUJ23308.1"/>
    </source>
</evidence>
<dbReference type="GO" id="GO:0003677">
    <property type="term" value="F:DNA binding"/>
    <property type="evidence" value="ECO:0007669"/>
    <property type="project" value="UniProtKB-KW"/>
</dbReference>
<dbReference type="SUPFAM" id="SSF110849">
    <property type="entry name" value="ParB/Sulfiredoxin"/>
    <property type="match status" value="1"/>
</dbReference>
<protein>
    <submittedName>
        <fullName evidence="6">Chromosome partition protein, ParB family</fullName>
    </submittedName>
</protein>
<dbReference type="InterPro" id="IPR050336">
    <property type="entry name" value="Chromosome_partition/occlusion"/>
</dbReference>
<feature type="domain" description="HTH cro/C1-type" evidence="5">
    <location>
        <begin position="131"/>
        <end position="156"/>
    </location>
</feature>